<reference evidence="7" key="2">
    <citation type="journal article" date="2021" name="PeerJ">
        <title>Extensive microbial diversity within the chicken gut microbiome revealed by metagenomics and culture.</title>
        <authorList>
            <person name="Gilroy R."/>
            <person name="Ravi A."/>
            <person name="Getino M."/>
            <person name="Pursley I."/>
            <person name="Horton D.L."/>
            <person name="Alikhan N.F."/>
            <person name="Baker D."/>
            <person name="Gharbi K."/>
            <person name="Hall N."/>
            <person name="Watson M."/>
            <person name="Adriaenssens E.M."/>
            <person name="Foster-Nyarko E."/>
            <person name="Jarju S."/>
            <person name="Secka A."/>
            <person name="Antonio M."/>
            <person name="Oren A."/>
            <person name="Chaudhuri R.R."/>
            <person name="La Ragione R."/>
            <person name="Hildebrand F."/>
            <person name="Pallen M.J."/>
        </authorList>
    </citation>
    <scope>NUCLEOTIDE SEQUENCE</scope>
    <source>
        <strain evidence="7">CHK33-4379</strain>
    </source>
</reference>
<dbReference type="PANTHER" id="PTHR30448:SF0">
    <property type="entry name" value="RNASE ADAPTER PROTEIN RAPZ"/>
    <property type="match status" value="1"/>
</dbReference>
<dbReference type="NCBIfam" id="NF003828">
    <property type="entry name" value="PRK05416.1"/>
    <property type="match status" value="1"/>
</dbReference>
<gene>
    <name evidence="7" type="primary">rapZ</name>
    <name evidence="7" type="ORF">IAC39_07205</name>
</gene>
<proteinExistence type="inferred from homology"/>
<dbReference type="GO" id="GO:0005525">
    <property type="term" value="F:GTP binding"/>
    <property type="evidence" value="ECO:0007669"/>
    <property type="project" value="UniProtKB-UniRule"/>
</dbReference>
<dbReference type="AlphaFoldDB" id="A0A9D1GVF3"/>
<dbReference type="EMBL" id="DVLL01000023">
    <property type="protein sequence ID" value="HIT59478.1"/>
    <property type="molecule type" value="Genomic_DNA"/>
</dbReference>
<dbReference type="InterPro" id="IPR053931">
    <property type="entry name" value="RapZ_C"/>
</dbReference>
<comment type="caution">
    <text evidence="7">The sequence shown here is derived from an EMBL/GenBank/DDBJ whole genome shotgun (WGS) entry which is preliminary data.</text>
</comment>
<feature type="domain" description="RapZ C-terminal" evidence="6">
    <location>
        <begin position="164"/>
        <end position="282"/>
    </location>
</feature>
<feature type="binding site" evidence="4">
    <location>
        <begin position="59"/>
        <end position="62"/>
    </location>
    <ligand>
        <name>GTP</name>
        <dbReference type="ChEBI" id="CHEBI:37565"/>
    </ligand>
</feature>
<reference evidence="7" key="1">
    <citation type="submission" date="2020-10" db="EMBL/GenBank/DDBJ databases">
        <authorList>
            <person name="Gilroy R."/>
        </authorList>
    </citation>
    <scope>NUCLEOTIDE SEQUENCE</scope>
    <source>
        <strain evidence="7">CHK33-4379</strain>
    </source>
</reference>
<dbReference type="Proteomes" id="UP000824136">
    <property type="component" value="Unassembled WGS sequence"/>
</dbReference>
<dbReference type="Pfam" id="PF22740">
    <property type="entry name" value="PapZ_C"/>
    <property type="match status" value="1"/>
</dbReference>
<dbReference type="PIRSF" id="PIRSF005052">
    <property type="entry name" value="P-loopkin"/>
    <property type="match status" value="1"/>
</dbReference>
<dbReference type="InterPro" id="IPR027417">
    <property type="entry name" value="P-loop_NTPase"/>
</dbReference>
<dbReference type="HAMAP" id="MF_00636">
    <property type="entry name" value="RapZ_like"/>
    <property type="match status" value="1"/>
</dbReference>
<evidence type="ECO:0000256" key="1">
    <source>
        <dbReference type="ARBA" id="ARBA00022741"/>
    </source>
</evidence>
<keyword evidence="3 4" id="KW-0342">GTP-binding</keyword>
<evidence type="ECO:0000259" key="6">
    <source>
        <dbReference type="Pfam" id="PF22740"/>
    </source>
</evidence>
<dbReference type="InterPro" id="IPR005337">
    <property type="entry name" value="RapZ-like"/>
</dbReference>
<dbReference type="InterPro" id="IPR053930">
    <property type="entry name" value="RapZ-like_N"/>
</dbReference>
<sequence length="284" mass="31917">MHLVIITGVSGAGKSTASRFFEDIGYYCIDNMPPELLLSVAEFVIKSESSVDKMAVAVDIRSGDLFSKFENCVNSLRSHGIDVSVLFVDADDDTLVKRYKETRRKHPLDKEAKGSLYKAIELERKVTLDAKSIADFYIDTSTMGTAEFKHRLKELFCGAEGGIIVNVISFGFKFGLPKDADLVFDVRCLPNPFYVDELKHKTGLDDDVYNYVMNNPNAEAVFTKLKELIDCLIPLYIKEGKLNLVIAFGCTGGQHRSVSFARRMSMYLESKGIQVRTEHRNINR</sequence>
<evidence type="ECO:0000256" key="3">
    <source>
        <dbReference type="ARBA" id="ARBA00023134"/>
    </source>
</evidence>
<evidence type="ECO:0000313" key="8">
    <source>
        <dbReference type="Proteomes" id="UP000824136"/>
    </source>
</evidence>
<feature type="binding site" evidence="4">
    <location>
        <begin position="8"/>
        <end position="15"/>
    </location>
    <ligand>
        <name>ATP</name>
        <dbReference type="ChEBI" id="CHEBI:30616"/>
    </ligand>
</feature>
<name>A0A9D1GVF3_9FIRM</name>
<feature type="domain" description="RapZ-like N-terminal" evidence="5">
    <location>
        <begin position="1"/>
        <end position="158"/>
    </location>
</feature>
<keyword evidence="2 4" id="KW-0067">ATP-binding</keyword>
<accession>A0A9D1GVF3</accession>
<evidence type="ECO:0000256" key="4">
    <source>
        <dbReference type="HAMAP-Rule" id="MF_00636"/>
    </source>
</evidence>
<dbReference type="PANTHER" id="PTHR30448">
    <property type="entry name" value="RNASE ADAPTER PROTEIN RAPZ"/>
    <property type="match status" value="1"/>
</dbReference>
<dbReference type="GO" id="GO:0005524">
    <property type="term" value="F:ATP binding"/>
    <property type="evidence" value="ECO:0007669"/>
    <property type="project" value="UniProtKB-UniRule"/>
</dbReference>
<dbReference type="SUPFAM" id="SSF52540">
    <property type="entry name" value="P-loop containing nucleoside triphosphate hydrolases"/>
    <property type="match status" value="1"/>
</dbReference>
<protein>
    <submittedName>
        <fullName evidence="7">RNase adapter RapZ</fullName>
    </submittedName>
</protein>
<keyword evidence="1 4" id="KW-0547">Nucleotide-binding</keyword>
<organism evidence="7 8">
    <name type="scientific">Candidatus Faeciplasma pullistercoris</name>
    <dbReference type="NCBI Taxonomy" id="2840800"/>
    <lineage>
        <taxon>Bacteria</taxon>
        <taxon>Bacillati</taxon>
        <taxon>Bacillota</taxon>
        <taxon>Clostridia</taxon>
        <taxon>Eubacteriales</taxon>
        <taxon>Oscillospiraceae</taxon>
        <taxon>Oscillospiraceae incertae sedis</taxon>
        <taxon>Candidatus Faeciplasma</taxon>
    </lineage>
</organism>
<dbReference type="Pfam" id="PF03668">
    <property type="entry name" value="RapZ-like_N"/>
    <property type="match status" value="1"/>
</dbReference>
<dbReference type="Gene3D" id="3.40.50.300">
    <property type="entry name" value="P-loop containing nucleotide triphosphate hydrolases"/>
    <property type="match status" value="1"/>
</dbReference>
<evidence type="ECO:0000313" key="7">
    <source>
        <dbReference type="EMBL" id="HIT59478.1"/>
    </source>
</evidence>
<evidence type="ECO:0000259" key="5">
    <source>
        <dbReference type="Pfam" id="PF03668"/>
    </source>
</evidence>
<evidence type="ECO:0000256" key="2">
    <source>
        <dbReference type="ARBA" id="ARBA00022840"/>
    </source>
</evidence>